<dbReference type="RefSeq" id="WP_183329423.1">
    <property type="nucleotide sequence ID" value="NZ_JACHZF010000001.1"/>
</dbReference>
<dbReference type="Proteomes" id="UP000553442">
    <property type="component" value="Unassembled WGS sequence"/>
</dbReference>
<evidence type="ECO:0000313" key="3">
    <source>
        <dbReference type="Proteomes" id="UP000553442"/>
    </source>
</evidence>
<feature type="region of interest" description="Disordered" evidence="1">
    <location>
        <begin position="37"/>
        <end position="56"/>
    </location>
</feature>
<sequence length="56" mass="6212">MNRRESPPSPDSGYRRHRSGVINQTLTVRSTVIERIRDTAQPLGELPPTGPPGRFG</sequence>
<comment type="caution">
    <text evidence="2">The sequence shown here is derived from an EMBL/GenBank/DDBJ whole genome shotgun (WGS) entry which is preliminary data.</text>
</comment>
<organism evidence="2 3">
    <name type="scientific">Halomonas campaniensis</name>
    <dbReference type="NCBI Taxonomy" id="213554"/>
    <lineage>
        <taxon>Bacteria</taxon>
        <taxon>Pseudomonadati</taxon>
        <taxon>Pseudomonadota</taxon>
        <taxon>Gammaproteobacteria</taxon>
        <taxon>Oceanospirillales</taxon>
        <taxon>Halomonadaceae</taxon>
        <taxon>Halomonas</taxon>
    </lineage>
</organism>
<evidence type="ECO:0000256" key="1">
    <source>
        <dbReference type="SAM" id="MobiDB-lite"/>
    </source>
</evidence>
<dbReference type="AlphaFoldDB" id="A0A7W5JZS7"/>
<evidence type="ECO:0000313" key="2">
    <source>
        <dbReference type="EMBL" id="MBB3329339.1"/>
    </source>
</evidence>
<accession>A0A7W5JZS7</accession>
<keyword evidence="3" id="KW-1185">Reference proteome</keyword>
<reference evidence="2 3" key="1">
    <citation type="submission" date="2020-08" db="EMBL/GenBank/DDBJ databases">
        <title>Genomic Encyclopedia of Archaeal and Bacterial Type Strains, Phase II (KMG-II): from individual species to whole genera.</title>
        <authorList>
            <person name="Goeker M."/>
        </authorList>
    </citation>
    <scope>NUCLEOTIDE SEQUENCE [LARGE SCALE GENOMIC DNA]</scope>
    <source>
        <strain evidence="2 3">5AG</strain>
    </source>
</reference>
<name>A0A7W5JZS7_9GAMM</name>
<protein>
    <submittedName>
        <fullName evidence="2">Uncharacterized protein</fullName>
    </submittedName>
</protein>
<feature type="region of interest" description="Disordered" evidence="1">
    <location>
        <begin position="1"/>
        <end position="23"/>
    </location>
</feature>
<proteinExistence type="predicted"/>
<dbReference type="EMBL" id="JACHZF010000001">
    <property type="protein sequence ID" value="MBB3329339.1"/>
    <property type="molecule type" value="Genomic_DNA"/>
</dbReference>
<gene>
    <name evidence="2" type="ORF">BDK63_000175</name>
</gene>